<evidence type="ECO:0000313" key="2">
    <source>
        <dbReference type="EMBL" id="PZR07287.1"/>
    </source>
</evidence>
<feature type="transmembrane region" description="Helical" evidence="1">
    <location>
        <begin position="44"/>
        <end position="65"/>
    </location>
</feature>
<feature type="transmembrane region" description="Helical" evidence="1">
    <location>
        <begin position="85"/>
        <end position="110"/>
    </location>
</feature>
<sequence length="134" mass="13393">MSSTGSTSPLEPSLYESHLSVPQGALVESLKSGPGQQLAHGVRLVVGGSILGTVGAVGIVGGLLLLSNAAISDGSERTVSTVLGWTFLGAGALFAVIGVPLVIAGVITMATSPLARRDRVALTVSRNGNLAVTF</sequence>
<reference evidence="2 3" key="1">
    <citation type="submission" date="2017-08" db="EMBL/GenBank/DDBJ databases">
        <title>Infants hospitalized years apart are colonized by the same room-sourced microbial strains.</title>
        <authorList>
            <person name="Brooks B."/>
            <person name="Olm M.R."/>
            <person name="Firek B.A."/>
            <person name="Baker R."/>
            <person name="Thomas B.C."/>
            <person name="Morowitz M.J."/>
            <person name="Banfield J.F."/>
        </authorList>
    </citation>
    <scope>NUCLEOTIDE SEQUENCE [LARGE SCALE GENOMIC DNA]</scope>
    <source>
        <strain evidence="2">S2_003_000_R2_14</strain>
    </source>
</reference>
<keyword evidence="1" id="KW-0812">Transmembrane</keyword>
<keyword evidence="1" id="KW-1133">Transmembrane helix</keyword>
<dbReference type="AlphaFoldDB" id="A0A2W5SZS2"/>
<dbReference type="Proteomes" id="UP000249061">
    <property type="component" value="Unassembled WGS sequence"/>
</dbReference>
<comment type="caution">
    <text evidence="2">The sequence shown here is derived from an EMBL/GenBank/DDBJ whole genome shotgun (WGS) entry which is preliminary data.</text>
</comment>
<protein>
    <submittedName>
        <fullName evidence="2">Uncharacterized protein</fullName>
    </submittedName>
</protein>
<accession>A0A2W5SZS2</accession>
<gene>
    <name evidence="2" type="ORF">DI536_27935</name>
</gene>
<proteinExistence type="predicted"/>
<organism evidence="2 3">
    <name type="scientific">Archangium gephyra</name>
    <dbReference type="NCBI Taxonomy" id="48"/>
    <lineage>
        <taxon>Bacteria</taxon>
        <taxon>Pseudomonadati</taxon>
        <taxon>Myxococcota</taxon>
        <taxon>Myxococcia</taxon>
        <taxon>Myxococcales</taxon>
        <taxon>Cystobacterineae</taxon>
        <taxon>Archangiaceae</taxon>
        <taxon>Archangium</taxon>
    </lineage>
</organism>
<name>A0A2W5SZS2_9BACT</name>
<evidence type="ECO:0000256" key="1">
    <source>
        <dbReference type="SAM" id="Phobius"/>
    </source>
</evidence>
<keyword evidence="1" id="KW-0472">Membrane</keyword>
<dbReference type="EMBL" id="QFQP01000032">
    <property type="protein sequence ID" value="PZR07287.1"/>
    <property type="molecule type" value="Genomic_DNA"/>
</dbReference>
<evidence type="ECO:0000313" key="3">
    <source>
        <dbReference type="Proteomes" id="UP000249061"/>
    </source>
</evidence>